<feature type="region of interest" description="Disordered" evidence="1">
    <location>
        <begin position="44"/>
        <end position="67"/>
    </location>
</feature>
<keyword evidence="3" id="KW-1185">Reference proteome</keyword>
<comment type="caution">
    <text evidence="2">The sequence shown here is derived from an EMBL/GenBank/DDBJ whole genome shotgun (WGS) entry which is preliminary data.</text>
</comment>
<organism evidence="2 3">
    <name type="scientific">Paramecium sonneborni</name>
    <dbReference type="NCBI Taxonomy" id="65129"/>
    <lineage>
        <taxon>Eukaryota</taxon>
        <taxon>Sar</taxon>
        <taxon>Alveolata</taxon>
        <taxon>Ciliophora</taxon>
        <taxon>Intramacronucleata</taxon>
        <taxon>Oligohymenophorea</taxon>
        <taxon>Peniculida</taxon>
        <taxon>Parameciidae</taxon>
        <taxon>Paramecium</taxon>
    </lineage>
</organism>
<name>A0A8S1MXQ1_9CILI</name>
<dbReference type="OrthoDB" id="297093at2759"/>
<gene>
    <name evidence="2" type="ORF">PSON_ATCC_30995.1.T0480257</name>
</gene>
<sequence>MGCAATKQSKKPASDSFEAHIQQSKLKSEDSKAELKIFKINKNPILQRRASQKSPLTNAGSFLSRNS</sequence>
<protein>
    <submittedName>
        <fullName evidence="2">Uncharacterized protein</fullName>
    </submittedName>
</protein>
<proteinExistence type="predicted"/>
<reference evidence="2" key="1">
    <citation type="submission" date="2021-01" db="EMBL/GenBank/DDBJ databases">
        <authorList>
            <consortium name="Genoscope - CEA"/>
            <person name="William W."/>
        </authorList>
    </citation>
    <scope>NUCLEOTIDE SEQUENCE</scope>
</reference>
<evidence type="ECO:0000313" key="2">
    <source>
        <dbReference type="EMBL" id="CAD8085637.1"/>
    </source>
</evidence>
<dbReference type="Proteomes" id="UP000692954">
    <property type="component" value="Unassembled WGS sequence"/>
</dbReference>
<accession>A0A8S1MXQ1</accession>
<evidence type="ECO:0000313" key="3">
    <source>
        <dbReference type="Proteomes" id="UP000692954"/>
    </source>
</evidence>
<feature type="region of interest" description="Disordered" evidence="1">
    <location>
        <begin position="1"/>
        <end position="32"/>
    </location>
</feature>
<dbReference type="EMBL" id="CAJJDN010000048">
    <property type="protein sequence ID" value="CAD8085637.1"/>
    <property type="molecule type" value="Genomic_DNA"/>
</dbReference>
<feature type="compositionally biased region" description="Polar residues" evidence="1">
    <location>
        <begin position="52"/>
        <end position="67"/>
    </location>
</feature>
<evidence type="ECO:0000256" key="1">
    <source>
        <dbReference type="SAM" id="MobiDB-lite"/>
    </source>
</evidence>
<dbReference type="AlphaFoldDB" id="A0A8S1MXQ1"/>